<evidence type="ECO:0000256" key="1">
    <source>
        <dbReference type="SAM" id="SignalP"/>
    </source>
</evidence>
<proteinExistence type="predicted"/>
<evidence type="ECO:0000313" key="2">
    <source>
        <dbReference type="EMBL" id="KAF2866039.1"/>
    </source>
</evidence>
<dbReference type="EMBL" id="JAADJZ010000029">
    <property type="protein sequence ID" value="KAF2866039.1"/>
    <property type="molecule type" value="Genomic_DNA"/>
</dbReference>
<name>A0A7C8M2H4_9PLEO</name>
<gene>
    <name evidence="2" type="ORF">BDV95DRAFT_599075</name>
</gene>
<evidence type="ECO:0000313" key="3">
    <source>
        <dbReference type="Proteomes" id="UP000481861"/>
    </source>
</evidence>
<feature type="signal peptide" evidence="1">
    <location>
        <begin position="1"/>
        <end position="19"/>
    </location>
</feature>
<keyword evidence="3" id="KW-1185">Reference proteome</keyword>
<feature type="chain" id="PRO_5028849259" description="Fungal calcium binding protein domain-containing protein" evidence="1">
    <location>
        <begin position="20"/>
        <end position="107"/>
    </location>
</feature>
<accession>A0A7C8M2H4</accession>
<sequence length="107" mass="11372">MLSKVPLLALFTFLTTTSAAVFPRAVNTTEACPTATEYACFDVINSSLCLSQNAQRGTADQMPKCVEYEGAFSDLSGAAKLCRCPGCHSKMINDVIAKAFPSPCPSK</sequence>
<dbReference type="Proteomes" id="UP000481861">
    <property type="component" value="Unassembled WGS sequence"/>
</dbReference>
<dbReference type="OrthoDB" id="3793974at2759"/>
<protein>
    <recommendedName>
        <fullName evidence="4">Fungal calcium binding protein domain-containing protein</fullName>
    </recommendedName>
</protein>
<comment type="caution">
    <text evidence="2">The sequence shown here is derived from an EMBL/GenBank/DDBJ whole genome shotgun (WGS) entry which is preliminary data.</text>
</comment>
<keyword evidence="1" id="KW-0732">Signal</keyword>
<reference evidence="2 3" key="1">
    <citation type="submission" date="2020-01" db="EMBL/GenBank/DDBJ databases">
        <authorList>
            <consortium name="DOE Joint Genome Institute"/>
            <person name="Haridas S."/>
            <person name="Albert R."/>
            <person name="Binder M."/>
            <person name="Bloem J."/>
            <person name="Labutti K."/>
            <person name="Salamov A."/>
            <person name="Andreopoulos B."/>
            <person name="Baker S.E."/>
            <person name="Barry K."/>
            <person name="Bills G."/>
            <person name="Bluhm B.H."/>
            <person name="Cannon C."/>
            <person name="Castanera R."/>
            <person name="Culley D.E."/>
            <person name="Daum C."/>
            <person name="Ezra D."/>
            <person name="Gonzalez J.B."/>
            <person name="Henrissat B."/>
            <person name="Kuo A."/>
            <person name="Liang C."/>
            <person name="Lipzen A."/>
            <person name="Lutzoni F."/>
            <person name="Magnuson J."/>
            <person name="Mondo S."/>
            <person name="Nolan M."/>
            <person name="Ohm R."/>
            <person name="Pangilinan J."/>
            <person name="Park H.-J.H."/>
            <person name="Ramirez L."/>
            <person name="Alfaro M."/>
            <person name="Sun H."/>
            <person name="Tritt A."/>
            <person name="Yoshinaga Y."/>
            <person name="Zwiers L.-H.L."/>
            <person name="Turgeon B.G."/>
            <person name="Goodwin S.B."/>
            <person name="Spatafora J.W."/>
            <person name="Crous P.W."/>
            <person name="Grigoriev I.V."/>
        </authorList>
    </citation>
    <scope>NUCLEOTIDE SEQUENCE [LARGE SCALE GENOMIC DNA]</scope>
    <source>
        <strain evidence="2 3">CBS 611.86</strain>
    </source>
</reference>
<evidence type="ECO:0008006" key="4">
    <source>
        <dbReference type="Google" id="ProtNLM"/>
    </source>
</evidence>
<organism evidence="2 3">
    <name type="scientific">Massariosphaeria phaeospora</name>
    <dbReference type="NCBI Taxonomy" id="100035"/>
    <lineage>
        <taxon>Eukaryota</taxon>
        <taxon>Fungi</taxon>
        <taxon>Dikarya</taxon>
        <taxon>Ascomycota</taxon>
        <taxon>Pezizomycotina</taxon>
        <taxon>Dothideomycetes</taxon>
        <taxon>Pleosporomycetidae</taxon>
        <taxon>Pleosporales</taxon>
        <taxon>Pleosporales incertae sedis</taxon>
        <taxon>Massariosphaeria</taxon>
    </lineage>
</organism>
<dbReference type="AlphaFoldDB" id="A0A7C8M2H4"/>